<keyword evidence="1 2" id="KW-0732">Signal</keyword>
<keyword evidence="4" id="KW-1185">Reference proteome</keyword>
<evidence type="ECO:0000313" key="4">
    <source>
        <dbReference type="Proteomes" id="UP000054010"/>
    </source>
</evidence>
<dbReference type="PANTHER" id="PTHR30006">
    <property type="entry name" value="THIAMINE-BINDING PERIPLASMIC PROTEIN-RELATED"/>
    <property type="match status" value="1"/>
</dbReference>
<dbReference type="GO" id="GO:0030288">
    <property type="term" value="C:outer membrane-bounded periplasmic space"/>
    <property type="evidence" value="ECO:0007669"/>
    <property type="project" value="TreeGrafter"/>
</dbReference>
<gene>
    <name evidence="3" type="ORF">OSCT_0522</name>
</gene>
<dbReference type="GO" id="GO:0030976">
    <property type="term" value="F:thiamine pyrophosphate binding"/>
    <property type="evidence" value="ECO:0007669"/>
    <property type="project" value="TreeGrafter"/>
</dbReference>
<dbReference type="GO" id="GO:0015888">
    <property type="term" value="P:thiamine transport"/>
    <property type="evidence" value="ECO:0007669"/>
    <property type="project" value="InterPro"/>
</dbReference>
<dbReference type="NCBIfam" id="TIGR01254">
    <property type="entry name" value="sfuA"/>
    <property type="match status" value="1"/>
</dbReference>
<dbReference type="PANTHER" id="PTHR30006:SF2">
    <property type="entry name" value="ABC TRANSPORTER SUBSTRATE-BINDING PROTEIN"/>
    <property type="match status" value="1"/>
</dbReference>
<dbReference type="STRING" id="765420.OSCT_0522"/>
<feature type="signal peptide" evidence="2">
    <location>
        <begin position="1"/>
        <end position="22"/>
    </location>
</feature>
<proteinExistence type="predicted"/>
<name>E1IB21_9CHLR</name>
<comment type="caution">
    <text evidence="3">The sequence shown here is derived from an EMBL/GenBank/DDBJ whole genome shotgun (WGS) entry which is preliminary data.</text>
</comment>
<protein>
    <submittedName>
        <fullName evidence="3">ABC transporter periplasmic-binding protein</fullName>
    </submittedName>
</protein>
<dbReference type="HOGENOM" id="CLU_026974_6_1_0"/>
<evidence type="ECO:0000256" key="2">
    <source>
        <dbReference type="SAM" id="SignalP"/>
    </source>
</evidence>
<dbReference type="OrthoDB" id="9769319at2"/>
<feature type="chain" id="PRO_5003146902" evidence="2">
    <location>
        <begin position="23"/>
        <end position="397"/>
    </location>
</feature>
<dbReference type="Proteomes" id="UP000054010">
    <property type="component" value="Unassembled WGS sequence"/>
</dbReference>
<evidence type="ECO:0000256" key="1">
    <source>
        <dbReference type="ARBA" id="ARBA00022729"/>
    </source>
</evidence>
<reference evidence="3 4" key="1">
    <citation type="journal article" date="2011" name="J. Bacteriol.">
        <title>Draft genome sequence of the anoxygenic filamentous phototrophic bacterium Oscillochloris trichoides subsp. DG-6.</title>
        <authorList>
            <person name="Kuznetsov B.B."/>
            <person name="Ivanovsky R.N."/>
            <person name="Keppen O.I."/>
            <person name="Sukhacheva M.V."/>
            <person name="Bumazhkin B.K."/>
            <person name="Patutina E.O."/>
            <person name="Beletsky A.V."/>
            <person name="Mardanov A.V."/>
            <person name="Baslerov R.V."/>
            <person name="Panteleeva A.N."/>
            <person name="Kolganova T.V."/>
            <person name="Ravin N.V."/>
            <person name="Skryabin K.G."/>
        </authorList>
    </citation>
    <scope>NUCLEOTIDE SEQUENCE [LARGE SCALE GENOMIC DNA]</scope>
    <source>
        <strain evidence="3 4">DG-6</strain>
    </source>
</reference>
<organism evidence="3 4">
    <name type="scientific">Oscillochloris trichoides DG-6</name>
    <dbReference type="NCBI Taxonomy" id="765420"/>
    <lineage>
        <taxon>Bacteria</taxon>
        <taxon>Bacillati</taxon>
        <taxon>Chloroflexota</taxon>
        <taxon>Chloroflexia</taxon>
        <taxon>Chloroflexales</taxon>
        <taxon>Chloroflexineae</taxon>
        <taxon>Oscillochloridaceae</taxon>
        <taxon>Oscillochloris</taxon>
    </lineage>
</organism>
<dbReference type="eggNOG" id="COG4143">
    <property type="taxonomic scope" value="Bacteria"/>
</dbReference>
<dbReference type="PROSITE" id="PS51257">
    <property type="entry name" value="PROKAR_LIPOPROTEIN"/>
    <property type="match status" value="1"/>
</dbReference>
<dbReference type="EMBL" id="ADVR01000008">
    <property type="protein sequence ID" value="EFO81667.1"/>
    <property type="molecule type" value="Genomic_DNA"/>
</dbReference>
<evidence type="ECO:0000313" key="3">
    <source>
        <dbReference type="EMBL" id="EFO81667.1"/>
    </source>
</evidence>
<dbReference type="SUPFAM" id="SSF53850">
    <property type="entry name" value="Periplasmic binding protein-like II"/>
    <property type="match status" value="1"/>
</dbReference>
<dbReference type="Pfam" id="PF13343">
    <property type="entry name" value="SBP_bac_6"/>
    <property type="match status" value="1"/>
</dbReference>
<dbReference type="CDD" id="cd13545">
    <property type="entry name" value="PBP2_TbpA"/>
    <property type="match status" value="1"/>
</dbReference>
<dbReference type="InterPro" id="IPR005948">
    <property type="entry name" value="ThiB-like"/>
</dbReference>
<dbReference type="GO" id="GO:0030975">
    <property type="term" value="F:thiamine binding"/>
    <property type="evidence" value="ECO:0007669"/>
    <property type="project" value="InterPro"/>
</dbReference>
<sequence length="397" mass="42438">MKRLLALLTLTLLLTACGQAAATPTPVPSATAAAYPAAADLPTSVPAYPAATDAATSVPAYPVATDAPASTGQTLIIMTHDSFSVSEEVLAAFTAQTGITVQVLKSGDAGMVLNQAILSKDAPLADLLFGVDNTFFSRALEADIFLPYDAPALAALPAELRLDATNRLLPVDYGYVTINYDKAFLESAGLTPPTSLEDLTKPEWRDKLVVEDPSTSSPGLAFLLATISHFGETGDYTWKDYWRDLRANEVLVSSGWSDAYYTQFSGSSGAGAYPLVVSYATSPAAEVYFSEGKLTEPPTGNLLVPGGSFRQIEFVGILKGTQHEDLARQFVDFMLSETFQADIPLQMFVYPALPSAAQPEVFTQFAEVPSQPAGLTPEQIEAGRESWISEWTEIVLK</sequence>
<accession>E1IB21</accession>
<dbReference type="AlphaFoldDB" id="E1IB21"/>
<dbReference type="Gene3D" id="3.40.190.10">
    <property type="entry name" value="Periplasmic binding protein-like II"/>
    <property type="match status" value="2"/>
</dbReference>